<keyword evidence="2" id="KW-1003">Cell membrane</keyword>
<keyword evidence="4 6" id="KW-1133">Transmembrane helix</keyword>
<dbReference type="EMBL" id="CP043875">
    <property type="protein sequence ID" value="WOF15737.1"/>
    <property type="molecule type" value="Genomic_DNA"/>
</dbReference>
<comment type="subcellular location">
    <subcellularLocation>
        <location evidence="1">Cell membrane</location>
        <topology evidence="1">Multi-pass membrane protein</topology>
    </subcellularLocation>
</comment>
<gene>
    <name evidence="7" type="primary">cbiQ</name>
    <name evidence="7" type="ORF">F1737_03040</name>
</gene>
<protein>
    <submittedName>
        <fullName evidence="7">Cobalt ECF transporter T component CbiQ</fullName>
    </submittedName>
</protein>
<dbReference type="Proteomes" id="UP001301797">
    <property type="component" value="Chromosome"/>
</dbReference>
<dbReference type="CDD" id="cd16914">
    <property type="entry name" value="EcfT"/>
    <property type="match status" value="1"/>
</dbReference>
<evidence type="ECO:0000313" key="8">
    <source>
        <dbReference type="Proteomes" id="UP001301797"/>
    </source>
</evidence>
<organism evidence="7 8">
    <name type="scientific">Methanochimaera problematica</name>
    <dbReference type="NCBI Taxonomy" id="2609417"/>
    <lineage>
        <taxon>Archaea</taxon>
        <taxon>Methanobacteriati</taxon>
        <taxon>Methanobacteriota</taxon>
        <taxon>Stenosarchaea group</taxon>
        <taxon>Methanomicrobia</taxon>
        <taxon>Methanomicrobiales</taxon>
        <taxon>Methanomicrobiaceae</taxon>
        <taxon>Methanochimaera</taxon>
    </lineage>
</organism>
<feature type="transmembrane region" description="Helical" evidence="6">
    <location>
        <begin position="250"/>
        <end position="270"/>
    </location>
</feature>
<evidence type="ECO:0000256" key="3">
    <source>
        <dbReference type="ARBA" id="ARBA00022692"/>
    </source>
</evidence>
<keyword evidence="8" id="KW-1185">Reference proteome</keyword>
<feature type="transmembrane region" description="Helical" evidence="6">
    <location>
        <begin position="112"/>
        <end position="138"/>
    </location>
</feature>
<dbReference type="GO" id="GO:0043190">
    <property type="term" value="C:ATP-binding cassette (ABC) transporter complex"/>
    <property type="evidence" value="ECO:0007669"/>
    <property type="project" value="InterPro"/>
</dbReference>
<feature type="transmembrane region" description="Helical" evidence="6">
    <location>
        <begin position="21"/>
        <end position="40"/>
    </location>
</feature>
<keyword evidence="5 6" id="KW-0472">Membrane</keyword>
<dbReference type="PANTHER" id="PTHR34857">
    <property type="entry name" value="SLL0384 PROTEIN"/>
    <property type="match status" value="1"/>
</dbReference>
<feature type="transmembrane region" description="Helical" evidence="6">
    <location>
        <begin position="200"/>
        <end position="217"/>
    </location>
</feature>
<keyword evidence="3 6" id="KW-0812">Transmembrane</keyword>
<dbReference type="GO" id="GO:0006824">
    <property type="term" value="P:cobalt ion transport"/>
    <property type="evidence" value="ECO:0007669"/>
    <property type="project" value="InterPro"/>
</dbReference>
<evidence type="ECO:0000256" key="5">
    <source>
        <dbReference type="ARBA" id="ARBA00023136"/>
    </source>
</evidence>
<dbReference type="NCBIfam" id="TIGR02454">
    <property type="entry name" value="ECF_T_CbiQ"/>
    <property type="match status" value="1"/>
</dbReference>
<dbReference type="InterPro" id="IPR051611">
    <property type="entry name" value="ECF_transporter_component"/>
</dbReference>
<feature type="transmembrane region" description="Helical" evidence="6">
    <location>
        <begin position="159"/>
        <end position="180"/>
    </location>
</feature>
<dbReference type="InterPro" id="IPR003339">
    <property type="entry name" value="ABC/ECF_trnsptr_transmembrane"/>
</dbReference>
<name>A0AA97FBZ7_9EURY</name>
<dbReference type="InterPro" id="IPR012809">
    <property type="entry name" value="ECF_CbiQ"/>
</dbReference>
<sequence>MIEELYSIERLALEKSIIHDLDSRVKIIVSFAAIIAMVAYPYTWDVWIPGGLFFAFFIIAWILSGLSFMTYLKRVFLILPFGIFIILFQIFFENRHYDVFTPVVDLPLGIHIYAESMEFAAILLVKFIVCISFIILLSSTTTMQDMLKGSRRLGLPSEFALIIGLMIRYLFVFAEIFGKVNNVFETRCFNAFDRRLPHKYRLRILSFAIGTLFIRSYEQGERTYISMLCRGYSKDSFLNVSKKSLKRNDLLFLATAMVYIIAIPVYAYFIL</sequence>
<dbReference type="PANTHER" id="PTHR34857:SF2">
    <property type="entry name" value="SLL0384 PROTEIN"/>
    <property type="match status" value="1"/>
</dbReference>
<feature type="transmembrane region" description="Helical" evidence="6">
    <location>
        <begin position="46"/>
        <end position="63"/>
    </location>
</feature>
<evidence type="ECO:0000256" key="2">
    <source>
        <dbReference type="ARBA" id="ARBA00022475"/>
    </source>
</evidence>
<dbReference type="GeneID" id="85229111"/>
<dbReference type="AlphaFoldDB" id="A0AA97FBZ7"/>
<evidence type="ECO:0000256" key="4">
    <source>
        <dbReference type="ARBA" id="ARBA00022989"/>
    </source>
</evidence>
<dbReference type="Pfam" id="PF02361">
    <property type="entry name" value="CbiQ"/>
    <property type="match status" value="1"/>
</dbReference>
<dbReference type="KEGG" id="mefw:F1737_03040"/>
<proteinExistence type="predicted"/>
<reference evidence="7 8" key="1">
    <citation type="submission" date="2019-09" db="EMBL/GenBank/DDBJ databases">
        <title>The complete genome of Methanoplanus sp. FWC-SCC4.</title>
        <authorList>
            <person name="Chen S.-C."/>
            <person name="Zhou Y.-Z."/>
            <person name="Lai M.-C."/>
        </authorList>
    </citation>
    <scope>NUCLEOTIDE SEQUENCE [LARGE SCALE GENOMIC DNA]</scope>
    <source>
        <strain evidence="7 8">FWC-SCC4</strain>
    </source>
</reference>
<feature type="transmembrane region" description="Helical" evidence="6">
    <location>
        <begin position="75"/>
        <end position="92"/>
    </location>
</feature>
<evidence type="ECO:0000256" key="6">
    <source>
        <dbReference type="SAM" id="Phobius"/>
    </source>
</evidence>
<evidence type="ECO:0000256" key="1">
    <source>
        <dbReference type="ARBA" id="ARBA00004651"/>
    </source>
</evidence>
<dbReference type="RefSeq" id="WP_317137311.1">
    <property type="nucleotide sequence ID" value="NZ_CP043875.1"/>
</dbReference>
<evidence type="ECO:0000313" key="7">
    <source>
        <dbReference type="EMBL" id="WOF15737.1"/>
    </source>
</evidence>
<accession>A0AA97FBZ7</accession>